<feature type="compositionally biased region" description="Polar residues" evidence="5">
    <location>
        <begin position="530"/>
        <end position="546"/>
    </location>
</feature>
<feature type="region of interest" description="Disordered" evidence="5">
    <location>
        <begin position="331"/>
        <end position="352"/>
    </location>
</feature>
<dbReference type="PANTHER" id="PTHR47447">
    <property type="entry name" value="OS03G0856100 PROTEIN"/>
    <property type="match status" value="1"/>
</dbReference>
<feature type="compositionally biased region" description="Low complexity" evidence="5">
    <location>
        <begin position="403"/>
        <end position="419"/>
    </location>
</feature>
<dbReference type="InterPro" id="IPR011990">
    <property type="entry name" value="TPR-like_helical_dom_sf"/>
</dbReference>
<evidence type="ECO:0000256" key="5">
    <source>
        <dbReference type="SAM" id="MobiDB-lite"/>
    </source>
</evidence>
<organism evidence="6 7">
    <name type="scientific">Thermothielavioides terrestris</name>
    <dbReference type="NCBI Taxonomy" id="2587410"/>
    <lineage>
        <taxon>Eukaryota</taxon>
        <taxon>Fungi</taxon>
        <taxon>Dikarya</taxon>
        <taxon>Ascomycota</taxon>
        <taxon>Pezizomycotina</taxon>
        <taxon>Sordariomycetes</taxon>
        <taxon>Sordariomycetidae</taxon>
        <taxon>Sordariales</taxon>
        <taxon>Chaetomiaceae</taxon>
        <taxon>Thermothielavioides</taxon>
    </lineage>
</organism>
<accession>A0A446BBZ2</accession>
<evidence type="ECO:0000256" key="1">
    <source>
        <dbReference type="ARBA" id="ARBA00006192"/>
    </source>
</evidence>
<feature type="compositionally biased region" description="Basic and acidic residues" evidence="5">
    <location>
        <begin position="1308"/>
        <end position="1320"/>
    </location>
</feature>
<feature type="compositionally biased region" description="Low complexity" evidence="5">
    <location>
        <begin position="135"/>
        <end position="145"/>
    </location>
</feature>
<gene>
    <name evidence="6" type="ORF">TT172_LOCUS2412</name>
</gene>
<dbReference type="Proteomes" id="UP000289323">
    <property type="component" value="Unassembled WGS sequence"/>
</dbReference>
<feature type="compositionally biased region" description="Acidic residues" evidence="5">
    <location>
        <begin position="146"/>
        <end position="156"/>
    </location>
</feature>
<comment type="similarity">
    <text evidence="1">Belongs to the CCM1 family.</text>
</comment>
<comment type="function">
    <text evidence="3">Regulates mitochondrial small subunit maturation by controlling 15S rRNA 5'-end processing. Localizes to the 5' precursor of the 15S rRNA in a position that is subsequently occupied by mS47 in the mature yeast mtSSU. Uses structure and sequence-specific RNA recognition, binding to a single-stranded region of the precursor and specifically recognizing bases -6 to -1. The exchange of Ccm1 for mS47 is coupled to the irreversible removal of precursor rRNA that is accompanied by conformational changes of the mitoribosomal proteins uS5m and mS26. These conformational changes signal completion of 5'-end rRNA processing through protection of the mature 5'-end of the 15S rRNA and stabilization of mS47. The removal of the 5' precursor together with the dissociation of Ccm1 may be catalyzed by the 5'-3' exoribonuclease Pet127. Involved in the specific removal of group I introns in mitochondrial encoded transcripts.</text>
</comment>
<dbReference type="Pfam" id="PF01535">
    <property type="entry name" value="PPR"/>
    <property type="match status" value="3"/>
</dbReference>
<protein>
    <submittedName>
        <fullName evidence="6">Bb318115-c458-4b4c-aa70-a66c17a99a95</fullName>
    </submittedName>
</protein>
<feature type="region of interest" description="Disordered" evidence="5">
    <location>
        <begin position="117"/>
        <end position="202"/>
    </location>
</feature>
<dbReference type="InterPro" id="IPR002885">
    <property type="entry name" value="PPR_rpt"/>
</dbReference>
<proteinExistence type="inferred from homology"/>
<sequence>MLERTATSIEPCSSSLQRVFPSSRYLLFSSRRKLHTAFWLHGAADFELLDACQALLRLPPTEPRARQKPPKPGAKPETMTASTFLLDFLYPSGTAALLRRPYPLHLVRLESATRPPRTHMSRLFTSAAPRRSEESSSPQAAAEEPASLEEAEEDAAGEQGAPGYGAATDGLEGGEEDATNNAAETETQSTDEVGSDGPANLRKLLSSDHAGAYDQIFQLYTSLDSSLRDEFTTEVLLAISASTRPIEAWRVNELFTRYPVDAWTEDLVRAAVKAQLLLHNVPEAMAIFKTAVEQRGLGQALDYLAAYGFEVSSWDIVLEACEIYFRSKGNEESVPDSAKMHDPRGAAQGAEPPQALDAGAIATPSSPVQGTQHLTEPMWVEPVSGPAPMREAGSAVEPSNPQETETVPEPTTVPEAVPAPESPPSLDAEPAAEQHQHSEAATVPPAAGDPSSVLQSGVAQEAEIDEVSTTMQATEIVPEPAATRTSEAGAELTTVQDPETDSEAVQDIGLKTESMAARDVADSAGGPLSEQITESPPTGGSATEQLTEPGFGYPALAAMGNFEEKAKELYKFLENDPETLSQRTALVDSFLRHIVWHSMELFQPSDVVFMLDRAQDPRCYERYIILIAGQQRKRLASDLYRKYRSLPGVVVSDSVLRVMIDIYFPHNVQGMQQLKRDWYTTYGHPDDRAYHKLMAFHAGHGDVKTLMRLAEEYAVHYDSGVKDDPKFVTTLLNAHAVRGDPEAARKVLEEAVERSGTPPETKQWNILLNAYTKAGDYAGAIDLFTHICSEHDPDDYTFATMMGMAAFRGDLDFTLELLQLANDRNIQASMAMVRALVEAYCQNDRFGEAESLCLRLTKSREIVGDYTYLWNVLLRHSAKRRDLTTLNRLLGLMSTHNVTYNQDTYSHLILGLLYCRQSHHAMHLLRVARREGVFEPTADHYVLLMAAFINSNEPHMALTTHQLMIKWNYHHSAMRMAKVIDALGRWQQLPPSRRRGLDGALFLKLILRDFYKAMEREDRGSPGDIRSVISLYSKVLFVLTQMREFATVEQIIQLHNSRYPSRGTPETIPLKLLHNIMLADFYEKKFDRVKETWDLILRRSTDRYQPAAAILSSQGDPDAPRRPVVYARRFRLCDPLKTMQRLYLEQQDADGLLELVRTVRARGFDLDSKNWNYHVQALARLKRRREAFGVCEKVLMPQWTGWQLVREREGERVRLPLELRRLGSNPYRPRPITHTLLVLAKEYMELERMMLWSQAASREFQSIVDSCPKTVRAITTMMRSGSRLEAQFFGEEERPHIGPVQQYQASAEWRHPGERQRDDPEVSAPASDAWTDDGFLNVGESPAAKKGQAELSAEDVVRALKGDQ</sequence>
<evidence type="ECO:0000313" key="6">
    <source>
        <dbReference type="EMBL" id="SPQ19993.1"/>
    </source>
</evidence>
<evidence type="ECO:0000256" key="2">
    <source>
        <dbReference type="ARBA" id="ARBA00022737"/>
    </source>
</evidence>
<dbReference type="SUPFAM" id="SSF81901">
    <property type="entry name" value="HCP-like"/>
    <property type="match status" value="1"/>
</dbReference>
<dbReference type="PANTHER" id="PTHR47447:SF23">
    <property type="entry name" value="PENTACOTRIPEPTIDE-REPEAT REGION OF PRORP DOMAIN-CONTAINING PROTEIN"/>
    <property type="match status" value="1"/>
</dbReference>
<dbReference type="Gene3D" id="1.25.40.10">
    <property type="entry name" value="Tetratricopeptide repeat domain"/>
    <property type="match status" value="2"/>
</dbReference>
<name>A0A446BBZ2_9PEZI</name>
<feature type="region of interest" description="Disordered" evidence="5">
    <location>
        <begin position="1295"/>
        <end position="1352"/>
    </location>
</feature>
<feature type="region of interest" description="Disordered" evidence="5">
    <location>
        <begin position="518"/>
        <end position="547"/>
    </location>
</feature>
<dbReference type="EMBL" id="OUUZ01000003">
    <property type="protein sequence ID" value="SPQ19993.1"/>
    <property type="molecule type" value="Genomic_DNA"/>
</dbReference>
<reference evidence="6 7" key="1">
    <citation type="submission" date="2018-04" db="EMBL/GenBank/DDBJ databases">
        <authorList>
            <person name="Huttner S."/>
            <person name="Dainat J."/>
        </authorList>
    </citation>
    <scope>NUCLEOTIDE SEQUENCE [LARGE SCALE GENOMIC DNA]</scope>
</reference>
<evidence type="ECO:0000256" key="3">
    <source>
        <dbReference type="ARBA" id="ARBA00044493"/>
    </source>
</evidence>
<keyword evidence="2" id="KW-0677">Repeat</keyword>
<comment type="subunit">
    <text evidence="4">Binds to mitochondrial small subunit 15S rRNA.</text>
</comment>
<evidence type="ECO:0000256" key="4">
    <source>
        <dbReference type="ARBA" id="ARBA00044511"/>
    </source>
</evidence>
<evidence type="ECO:0000313" key="7">
    <source>
        <dbReference type="Proteomes" id="UP000289323"/>
    </source>
</evidence>
<feature type="region of interest" description="Disordered" evidence="5">
    <location>
        <begin position="379"/>
        <end position="503"/>
    </location>
</feature>